<keyword evidence="2" id="KW-0449">Lipoprotein</keyword>
<reference evidence="4" key="1">
    <citation type="submission" date="2017-05" db="EMBL/GenBank/DDBJ databases">
        <title>Complete and WGS of Bordetella genogroups.</title>
        <authorList>
            <person name="Spilker T."/>
            <person name="Lipuma J."/>
        </authorList>
    </citation>
    <scope>NUCLEOTIDE SEQUENCE [LARGE SCALE GENOMIC DNA]</scope>
    <source>
        <strain evidence="4">AU6712</strain>
    </source>
</reference>
<keyword evidence="2" id="KW-0732">Signal</keyword>
<dbReference type="Gene3D" id="1.20.1600.10">
    <property type="entry name" value="Outer membrane efflux proteins (OEP)"/>
    <property type="match status" value="1"/>
</dbReference>
<dbReference type="OrthoDB" id="9770517at2"/>
<sequence length="472" mass="50891">MISTRPLVSLLLVSSLAACAVRVEPPPQRALPERFDQMPADATQQDLQAWWLGWQDPVMTALIEQGLAHSNDLKQAEASLREARAMAAVVDSALYPNLVAHAGGQRGKAELREPRPLPRDTAMVTDYLAGVAAVWEVDIFGGRRSDAVAASESALGAEQRLYGARMLVAADIAQAYLEARGLQARLRVLDTSIVASDKLLRYAKGRFGAGQVTRYEVDRAQAQAENIRAQRPLLVTQFDVRLRRLAVLTGQPPQALRGLPELPATAVVPAAPGGMLPSDVLARRPDVRGRGHEVSAYAARLGSAKADWLPRFSINFLLRDGRLDIAGLPVLQGTAGLFGVGVTLPIFTAGRIAANVEAADARLQGALARYDQSILDALQDVDNAYGMRRGLDAREALLVQAAGTARRNATQAGRLYDAGRQTLQDVLEAQLDSLHREDELAQVRTARAQVTVKLYQALGGGWSEAETIRSGE</sequence>
<dbReference type="Pfam" id="PF02321">
    <property type="entry name" value="OEP"/>
    <property type="match status" value="2"/>
</dbReference>
<dbReference type="PANTHER" id="PTHR30203:SF33">
    <property type="entry name" value="BLR4455 PROTEIN"/>
    <property type="match status" value="1"/>
</dbReference>
<name>A0A261VTX3_9BORD</name>
<keyword evidence="4" id="KW-1185">Reference proteome</keyword>
<dbReference type="InterPro" id="IPR003423">
    <property type="entry name" value="OMP_efflux"/>
</dbReference>
<dbReference type="InterPro" id="IPR010131">
    <property type="entry name" value="MdtP/NodT-like"/>
</dbReference>
<proteinExistence type="inferred from homology"/>
<keyword evidence="2" id="KW-0564">Palmitate</keyword>
<evidence type="ECO:0000256" key="2">
    <source>
        <dbReference type="RuleBase" id="RU362097"/>
    </source>
</evidence>
<dbReference type="Proteomes" id="UP000216429">
    <property type="component" value="Unassembled WGS sequence"/>
</dbReference>
<evidence type="ECO:0000313" key="4">
    <source>
        <dbReference type="Proteomes" id="UP000216429"/>
    </source>
</evidence>
<dbReference type="NCBIfam" id="TIGR01845">
    <property type="entry name" value="outer_NodT"/>
    <property type="match status" value="1"/>
</dbReference>
<protein>
    <submittedName>
        <fullName evidence="3">RND transporter</fullName>
    </submittedName>
</protein>
<dbReference type="PROSITE" id="PS51257">
    <property type="entry name" value="PROKAR_LIPOPROTEIN"/>
    <property type="match status" value="1"/>
</dbReference>
<accession>A0A261VTX3</accession>
<dbReference type="PANTHER" id="PTHR30203">
    <property type="entry name" value="OUTER MEMBRANE CATION EFFLUX PROTEIN"/>
    <property type="match status" value="1"/>
</dbReference>
<comment type="similarity">
    <text evidence="1 2">Belongs to the outer membrane factor (OMF) (TC 1.B.17) family.</text>
</comment>
<keyword evidence="2" id="KW-1134">Transmembrane beta strand</keyword>
<comment type="caution">
    <text evidence="3">The sequence shown here is derived from an EMBL/GenBank/DDBJ whole genome shotgun (WGS) entry which is preliminary data.</text>
</comment>
<keyword evidence="2" id="KW-0472">Membrane</keyword>
<dbReference type="EMBL" id="NEVU01000001">
    <property type="protein sequence ID" value="OZI77556.1"/>
    <property type="molecule type" value="Genomic_DNA"/>
</dbReference>
<dbReference type="Gene3D" id="2.20.200.10">
    <property type="entry name" value="Outer membrane efflux proteins (OEP)"/>
    <property type="match status" value="1"/>
</dbReference>
<dbReference type="SUPFAM" id="SSF56954">
    <property type="entry name" value="Outer membrane efflux proteins (OEP)"/>
    <property type="match status" value="1"/>
</dbReference>
<dbReference type="AlphaFoldDB" id="A0A261VTX3"/>
<keyword evidence="2" id="KW-0812">Transmembrane</keyword>
<evidence type="ECO:0000256" key="1">
    <source>
        <dbReference type="ARBA" id="ARBA00007613"/>
    </source>
</evidence>
<dbReference type="GO" id="GO:0005886">
    <property type="term" value="C:plasma membrane"/>
    <property type="evidence" value="ECO:0007669"/>
    <property type="project" value="UniProtKB-SubCell"/>
</dbReference>
<comment type="subcellular location">
    <subcellularLocation>
        <location evidence="2">Cell membrane</location>
        <topology evidence="2">Lipid-anchor</topology>
    </subcellularLocation>
</comment>
<dbReference type="RefSeq" id="WP_094810280.1">
    <property type="nucleotide sequence ID" value="NZ_NEVU01000001.1"/>
</dbReference>
<dbReference type="GO" id="GO:0015562">
    <property type="term" value="F:efflux transmembrane transporter activity"/>
    <property type="evidence" value="ECO:0007669"/>
    <property type="project" value="InterPro"/>
</dbReference>
<gene>
    <name evidence="3" type="ORF">CAL22_03175</name>
</gene>
<feature type="signal peptide" evidence="2">
    <location>
        <begin position="1"/>
        <end position="20"/>
    </location>
</feature>
<evidence type="ECO:0000313" key="3">
    <source>
        <dbReference type="EMBL" id="OZI77556.1"/>
    </source>
</evidence>
<organism evidence="3 4">
    <name type="scientific">Bordetella genomosp. 12</name>
    <dbReference type="NCBI Taxonomy" id="463035"/>
    <lineage>
        <taxon>Bacteria</taxon>
        <taxon>Pseudomonadati</taxon>
        <taxon>Pseudomonadota</taxon>
        <taxon>Betaproteobacteria</taxon>
        <taxon>Burkholderiales</taxon>
        <taxon>Alcaligenaceae</taxon>
        <taxon>Bordetella</taxon>
    </lineage>
</organism>
<feature type="chain" id="PRO_5011814617" evidence="2">
    <location>
        <begin position="21"/>
        <end position="472"/>
    </location>
</feature>